<evidence type="ECO:0000256" key="1">
    <source>
        <dbReference type="SAM" id="SignalP"/>
    </source>
</evidence>
<organism evidence="2 3">
    <name type="scientific">Phytophthora pseudosyringae</name>
    <dbReference type="NCBI Taxonomy" id="221518"/>
    <lineage>
        <taxon>Eukaryota</taxon>
        <taxon>Sar</taxon>
        <taxon>Stramenopiles</taxon>
        <taxon>Oomycota</taxon>
        <taxon>Peronosporomycetes</taxon>
        <taxon>Peronosporales</taxon>
        <taxon>Peronosporaceae</taxon>
        <taxon>Phytophthora</taxon>
    </lineage>
</organism>
<comment type="caution">
    <text evidence="2">The sequence shown here is derived from an EMBL/GenBank/DDBJ whole genome shotgun (WGS) entry which is preliminary data.</text>
</comment>
<dbReference type="OrthoDB" id="95970at2759"/>
<sequence>MRAGRWCAVAAALLAVAALDCSAATSVAADSSGGAGRVQAANNESATKVKSGKNGYGTVTYASGSSDSSDSPKAAANRLALEEAEALQPNLRLRLGIGI</sequence>
<evidence type="ECO:0000313" key="3">
    <source>
        <dbReference type="Proteomes" id="UP000694044"/>
    </source>
</evidence>
<dbReference type="Proteomes" id="UP000694044">
    <property type="component" value="Unassembled WGS sequence"/>
</dbReference>
<proteinExistence type="predicted"/>
<feature type="signal peptide" evidence="1">
    <location>
        <begin position="1"/>
        <end position="23"/>
    </location>
</feature>
<dbReference type="EMBL" id="JAGDFM010000110">
    <property type="protein sequence ID" value="KAG7386018.1"/>
    <property type="molecule type" value="Genomic_DNA"/>
</dbReference>
<protein>
    <recommendedName>
        <fullName evidence="4">RxLR effector protein</fullName>
    </recommendedName>
</protein>
<keyword evidence="1" id="KW-0732">Signal</keyword>
<evidence type="ECO:0008006" key="4">
    <source>
        <dbReference type="Google" id="ProtNLM"/>
    </source>
</evidence>
<keyword evidence="3" id="KW-1185">Reference proteome</keyword>
<dbReference type="AlphaFoldDB" id="A0A8T1W0G4"/>
<feature type="chain" id="PRO_5035896703" description="RxLR effector protein" evidence="1">
    <location>
        <begin position="24"/>
        <end position="99"/>
    </location>
</feature>
<accession>A0A8T1W0G4</accession>
<evidence type="ECO:0000313" key="2">
    <source>
        <dbReference type="EMBL" id="KAG7386018.1"/>
    </source>
</evidence>
<name>A0A8T1W0G4_9STRA</name>
<reference evidence="2" key="1">
    <citation type="submission" date="2021-02" db="EMBL/GenBank/DDBJ databases">
        <authorList>
            <person name="Palmer J.M."/>
        </authorList>
    </citation>
    <scope>NUCLEOTIDE SEQUENCE</scope>
    <source>
        <strain evidence="2">SCRP734</strain>
    </source>
</reference>
<gene>
    <name evidence="2" type="ORF">PHYPSEUDO_000873</name>
</gene>